<dbReference type="InterPro" id="IPR036420">
    <property type="entry name" value="BRCT_dom_sf"/>
</dbReference>
<evidence type="ECO:0000313" key="3">
    <source>
        <dbReference type="EMBL" id="EMR65130.1"/>
    </source>
</evidence>
<dbReference type="SMART" id="SM00292">
    <property type="entry name" value="BRCT"/>
    <property type="match status" value="1"/>
</dbReference>
<feature type="compositionally biased region" description="Low complexity" evidence="1">
    <location>
        <begin position="199"/>
        <end position="211"/>
    </location>
</feature>
<feature type="compositionally biased region" description="Basic and acidic residues" evidence="1">
    <location>
        <begin position="320"/>
        <end position="335"/>
    </location>
</feature>
<feature type="compositionally biased region" description="Basic residues" evidence="1">
    <location>
        <begin position="354"/>
        <end position="363"/>
    </location>
</feature>
<dbReference type="Gene3D" id="3.40.50.10190">
    <property type="entry name" value="BRCT domain"/>
    <property type="match status" value="1"/>
</dbReference>
<dbReference type="eggNOG" id="KOG1968">
    <property type="taxonomic scope" value="Eukaryota"/>
</dbReference>
<protein>
    <submittedName>
        <fullName evidence="3">Putative replication factor c subunit 1 protein</fullName>
    </submittedName>
</protein>
<accession>M7TEN0</accession>
<feature type="compositionally biased region" description="Basic and acidic residues" evidence="1">
    <location>
        <begin position="141"/>
        <end position="157"/>
    </location>
</feature>
<feature type="region of interest" description="Disordered" evidence="1">
    <location>
        <begin position="126"/>
        <end position="240"/>
    </location>
</feature>
<dbReference type="HOGENOM" id="CLU_924710_0_0_1"/>
<evidence type="ECO:0000313" key="4">
    <source>
        <dbReference type="Proteomes" id="UP000012174"/>
    </source>
</evidence>
<dbReference type="OMA" id="VWREDHT"/>
<dbReference type="AlphaFoldDB" id="M7TEN0"/>
<dbReference type="EMBL" id="KB706935">
    <property type="protein sequence ID" value="EMR65130.1"/>
    <property type="molecule type" value="Genomic_DNA"/>
</dbReference>
<dbReference type="InterPro" id="IPR001357">
    <property type="entry name" value="BRCT_dom"/>
</dbReference>
<sequence>MASTHDLMPISTSMHPKNRHDAGMTKGDTVPAPPAPAGSLYVVTSYIWDDQYWLEGLRPPEIYASAASANEAARKMMDRYAEMLNELGDADDFNFEHNGDQECGDVGLYNGKLVWREDHTAAEIRVFRVNGPEGMSQPEKTGTKRERGKGSKVKVEQSDNGEDEDVEDEDDGADDNEEEEEEEDPKPAPKRTRRLPSRSKTATTSSASTSGPGKGGKGKTAAPAKTAVQTSTYRKKIPEGKPNCLKGLKILFTGTFETMDRKTSIATAAKYGAEVITKLEETDYIVVGLRAGPKKLQEINEKELETISEEEFFQILENGVSREKRERMASRRRADEEEGEGEESDSGGDAAARGRWRRKRAKR</sequence>
<proteinExistence type="predicted"/>
<feature type="compositionally biased region" description="Acidic residues" evidence="1">
    <location>
        <begin position="336"/>
        <end position="346"/>
    </location>
</feature>
<dbReference type="OrthoDB" id="446168at2759"/>
<keyword evidence="4" id="KW-1185">Reference proteome</keyword>
<feature type="compositionally biased region" description="Acidic residues" evidence="1">
    <location>
        <begin position="159"/>
        <end position="184"/>
    </location>
</feature>
<feature type="region of interest" description="Disordered" evidence="1">
    <location>
        <begin position="318"/>
        <end position="363"/>
    </location>
</feature>
<feature type="domain" description="BRCT" evidence="2">
    <location>
        <begin position="242"/>
        <end position="319"/>
    </location>
</feature>
<feature type="region of interest" description="Disordered" evidence="1">
    <location>
        <begin position="1"/>
        <end position="31"/>
    </location>
</feature>
<evidence type="ECO:0000256" key="1">
    <source>
        <dbReference type="SAM" id="MobiDB-lite"/>
    </source>
</evidence>
<evidence type="ECO:0000259" key="2">
    <source>
        <dbReference type="SMART" id="SM00292"/>
    </source>
</evidence>
<reference evidence="4" key="1">
    <citation type="journal article" date="2013" name="Genome Announc.">
        <title>Draft genome sequence of the grapevine dieback fungus Eutypa lata UCR-EL1.</title>
        <authorList>
            <person name="Blanco-Ulate B."/>
            <person name="Rolshausen P.E."/>
            <person name="Cantu D."/>
        </authorList>
    </citation>
    <scope>NUCLEOTIDE SEQUENCE [LARGE SCALE GENOMIC DNA]</scope>
    <source>
        <strain evidence="4">UCR-EL1</strain>
    </source>
</reference>
<gene>
    <name evidence="3" type="ORF">UCREL1_7896</name>
</gene>
<dbReference type="STRING" id="1287681.M7TEN0"/>
<name>M7TEN0_EUTLA</name>
<organism evidence="3 4">
    <name type="scientific">Eutypa lata (strain UCR-EL1)</name>
    <name type="common">Grapevine dieback disease fungus</name>
    <name type="synonym">Eutypa armeniacae</name>
    <dbReference type="NCBI Taxonomy" id="1287681"/>
    <lineage>
        <taxon>Eukaryota</taxon>
        <taxon>Fungi</taxon>
        <taxon>Dikarya</taxon>
        <taxon>Ascomycota</taxon>
        <taxon>Pezizomycotina</taxon>
        <taxon>Sordariomycetes</taxon>
        <taxon>Xylariomycetidae</taxon>
        <taxon>Xylariales</taxon>
        <taxon>Diatrypaceae</taxon>
        <taxon>Eutypa</taxon>
    </lineage>
</organism>
<dbReference type="KEGG" id="ela:UCREL1_7896"/>
<dbReference type="Proteomes" id="UP000012174">
    <property type="component" value="Unassembled WGS sequence"/>
</dbReference>
<feature type="compositionally biased region" description="Basic residues" evidence="1">
    <location>
        <begin position="188"/>
        <end position="197"/>
    </location>
</feature>
<dbReference type="SUPFAM" id="SSF52113">
    <property type="entry name" value="BRCT domain"/>
    <property type="match status" value="1"/>
</dbReference>
<dbReference type="Pfam" id="PF00533">
    <property type="entry name" value="BRCT"/>
    <property type="match status" value="1"/>
</dbReference>